<gene>
    <name evidence="2" type="ORF">CR513_18125</name>
</gene>
<proteinExistence type="predicted"/>
<evidence type="ECO:0000256" key="1">
    <source>
        <dbReference type="SAM" id="MobiDB-lite"/>
    </source>
</evidence>
<name>A0A371H7Y1_MUCPR</name>
<reference evidence="2" key="1">
    <citation type="submission" date="2018-05" db="EMBL/GenBank/DDBJ databases">
        <title>Draft genome of Mucuna pruriens seed.</title>
        <authorList>
            <person name="Nnadi N.E."/>
            <person name="Vos R."/>
            <person name="Hasami M.H."/>
            <person name="Devisetty U.K."/>
            <person name="Aguiy J.C."/>
        </authorList>
    </citation>
    <scope>NUCLEOTIDE SEQUENCE [LARGE SCALE GENOMIC DNA]</scope>
    <source>
        <strain evidence="2">JCA_2017</strain>
    </source>
</reference>
<sequence length="80" mass="9142">MNIPTTPSKSMGTKLNLFHEGKREPSPKIVNHPIQLGPKPRVPFIIQVLARPVYNNNAIQWRYTTEEMQEPPIIKEIAVP</sequence>
<dbReference type="AlphaFoldDB" id="A0A371H7Y1"/>
<dbReference type="EMBL" id="QJKJ01003343">
    <property type="protein sequence ID" value="RDX98910.1"/>
    <property type="molecule type" value="Genomic_DNA"/>
</dbReference>
<feature type="region of interest" description="Disordered" evidence="1">
    <location>
        <begin position="1"/>
        <end position="33"/>
    </location>
</feature>
<accession>A0A371H7Y1</accession>
<feature type="compositionally biased region" description="Polar residues" evidence="1">
    <location>
        <begin position="1"/>
        <end position="13"/>
    </location>
</feature>
<dbReference type="Proteomes" id="UP000257109">
    <property type="component" value="Unassembled WGS sequence"/>
</dbReference>
<organism evidence="2 3">
    <name type="scientific">Mucuna pruriens</name>
    <name type="common">Velvet bean</name>
    <name type="synonym">Dolichos pruriens</name>
    <dbReference type="NCBI Taxonomy" id="157652"/>
    <lineage>
        <taxon>Eukaryota</taxon>
        <taxon>Viridiplantae</taxon>
        <taxon>Streptophyta</taxon>
        <taxon>Embryophyta</taxon>
        <taxon>Tracheophyta</taxon>
        <taxon>Spermatophyta</taxon>
        <taxon>Magnoliopsida</taxon>
        <taxon>eudicotyledons</taxon>
        <taxon>Gunneridae</taxon>
        <taxon>Pentapetalae</taxon>
        <taxon>rosids</taxon>
        <taxon>fabids</taxon>
        <taxon>Fabales</taxon>
        <taxon>Fabaceae</taxon>
        <taxon>Papilionoideae</taxon>
        <taxon>50 kb inversion clade</taxon>
        <taxon>NPAAA clade</taxon>
        <taxon>indigoferoid/millettioid clade</taxon>
        <taxon>Phaseoleae</taxon>
        <taxon>Mucuna</taxon>
    </lineage>
</organism>
<feature type="non-terminal residue" evidence="2">
    <location>
        <position position="1"/>
    </location>
</feature>
<evidence type="ECO:0000313" key="2">
    <source>
        <dbReference type="EMBL" id="RDX98910.1"/>
    </source>
</evidence>
<feature type="compositionally biased region" description="Basic and acidic residues" evidence="1">
    <location>
        <begin position="17"/>
        <end position="26"/>
    </location>
</feature>
<evidence type="ECO:0000313" key="3">
    <source>
        <dbReference type="Proteomes" id="UP000257109"/>
    </source>
</evidence>
<protein>
    <submittedName>
        <fullName evidence="2">Uncharacterized protein</fullName>
    </submittedName>
</protein>
<comment type="caution">
    <text evidence="2">The sequence shown here is derived from an EMBL/GenBank/DDBJ whole genome shotgun (WGS) entry which is preliminary data.</text>
</comment>
<keyword evidence="3" id="KW-1185">Reference proteome</keyword>